<protein>
    <recommendedName>
        <fullName evidence="3">Lipocalin-like domain-containing protein</fullName>
    </recommendedName>
</protein>
<gene>
    <name evidence="1" type="ORF">LYNGBM3L_40890</name>
</gene>
<name>F4XVS6_9CYAN</name>
<evidence type="ECO:0000313" key="2">
    <source>
        <dbReference type="Proteomes" id="UP000003959"/>
    </source>
</evidence>
<keyword evidence="2" id="KW-1185">Reference proteome</keyword>
<dbReference type="AlphaFoldDB" id="F4XVS6"/>
<accession>F4XVS6</accession>
<evidence type="ECO:0008006" key="3">
    <source>
        <dbReference type="Google" id="ProtNLM"/>
    </source>
</evidence>
<evidence type="ECO:0000313" key="1">
    <source>
        <dbReference type="EMBL" id="EGJ31339.1"/>
    </source>
</evidence>
<proteinExistence type="predicted"/>
<organism evidence="1 2">
    <name type="scientific">Moorena producens 3L</name>
    <dbReference type="NCBI Taxonomy" id="489825"/>
    <lineage>
        <taxon>Bacteria</taxon>
        <taxon>Bacillati</taxon>
        <taxon>Cyanobacteriota</taxon>
        <taxon>Cyanophyceae</taxon>
        <taxon>Coleofasciculales</taxon>
        <taxon>Coleofasciculaceae</taxon>
        <taxon>Moorena</taxon>
    </lineage>
</organism>
<dbReference type="EMBL" id="GL890940">
    <property type="protein sequence ID" value="EGJ31339.1"/>
    <property type="molecule type" value="Genomic_DNA"/>
</dbReference>
<reference evidence="2" key="1">
    <citation type="journal article" date="2011" name="Proc. Natl. Acad. Sci. U.S.A.">
        <title>Genomic insights into the physiology and ecology of the marine filamentous cyanobacterium Lyngbya majuscula.</title>
        <authorList>
            <person name="Jones A.C."/>
            <person name="Monroe E.A."/>
            <person name="Podell S."/>
            <person name="Hess W.R."/>
            <person name="Klages S."/>
            <person name="Esquenazi E."/>
            <person name="Niessen S."/>
            <person name="Hoover H."/>
            <person name="Rothmann M."/>
            <person name="Lasken R.S."/>
            <person name="Yates J.R.III."/>
            <person name="Reinhardt R."/>
            <person name="Kube M."/>
            <person name="Burkart M.D."/>
            <person name="Allen E.E."/>
            <person name="Dorrestein P.C."/>
            <person name="Gerwick W.H."/>
            <person name="Gerwick L."/>
        </authorList>
    </citation>
    <scope>NUCLEOTIDE SEQUENCE [LARGE SCALE GENOMIC DNA]</scope>
    <source>
        <strain evidence="2">3L</strain>
    </source>
</reference>
<dbReference type="Proteomes" id="UP000003959">
    <property type="component" value="Unassembled WGS sequence"/>
</dbReference>
<dbReference type="eggNOG" id="ENOG50341U3">
    <property type="taxonomic scope" value="Bacteria"/>
</dbReference>
<dbReference type="OrthoDB" id="3643162at2"/>
<sequence>MKSQEVYGETQNSQAEGNAQIDLSTILGTWINSNQQTEWIKKFTITQQGEQVFIDAYGGNSPEYWGKIEVTTYVDNLGQTGFSAQYNLDGVEALLASNTNKGLCIIATFLKFKNGERPNFLSREFYYKVDE</sequence>
<dbReference type="RefSeq" id="WP_008187188.1">
    <property type="nucleotide sequence ID" value="NZ_GL890940.1"/>
</dbReference>
<dbReference type="HOGENOM" id="CLU_155105_0_0_3"/>